<gene>
    <name evidence="1" type="ORF">ASZ90_005288</name>
</gene>
<dbReference type="EMBL" id="LNQE01000802">
    <property type="protein sequence ID" value="KUG24901.1"/>
    <property type="molecule type" value="Genomic_DNA"/>
</dbReference>
<accession>A0A0W8FVG5</accession>
<sequence length="62" mass="6801">MGGFIQPRWGWAPTTEIIFKTAPHFLQITFKVIPTTGGQASLNPSEPDRLRILDTDTAVGFG</sequence>
<proteinExistence type="predicted"/>
<comment type="caution">
    <text evidence="1">The sequence shown here is derived from an EMBL/GenBank/DDBJ whole genome shotgun (WGS) entry which is preliminary data.</text>
</comment>
<evidence type="ECO:0000313" key="1">
    <source>
        <dbReference type="EMBL" id="KUG24901.1"/>
    </source>
</evidence>
<reference evidence="1" key="1">
    <citation type="journal article" date="2015" name="Proc. Natl. Acad. Sci. U.S.A.">
        <title>Networks of energetic and metabolic interactions define dynamics in microbial communities.</title>
        <authorList>
            <person name="Embree M."/>
            <person name="Liu J.K."/>
            <person name="Al-Bassam M.M."/>
            <person name="Zengler K."/>
        </authorList>
    </citation>
    <scope>NUCLEOTIDE SEQUENCE</scope>
</reference>
<protein>
    <submittedName>
        <fullName evidence="1">Uncharacterized protein</fullName>
    </submittedName>
</protein>
<name>A0A0W8FVG5_9ZZZZ</name>
<organism evidence="1">
    <name type="scientific">hydrocarbon metagenome</name>
    <dbReference type="NCBI Taxonomy" id="938273"/>
    <lineage>
        <taxon>unclassified sequences</taxon>
        <taxon>metagenomes</taxon>
        <taxon>ecological metagenomes</taxon>
    </lineage>
</organism>
<dbReference type="AlphaFoldDB" id="A0A0W8FVG5"/>